<feature type="transmembrane region" description="Helical" evidence="6">
    <location>
        <begin position="85"/>
        <end position="105"/>
    </location>
</feature>
<keyword evidence="5 6" id="KW-0472">Membrane</keyword>
<evidence type="ECO:0000256" key="5">
    <source>
        <dbReference type="ARBA" id="ARBA00023136"/>
    </source>
</evidence>
<evidence type="ECO:0000313" key="8">
    <source>
        <dbReference type="EMBL" id="PVU86793.1"/>
    </source>
</evidence>
<sequence length="486" mass="53960">MAEKPQSQSYNEVDGEKQKFTLTEPELTENEKLLVKSYLRKIDNRVLPVVILLYMCSSLDRSNIGVAFVNGLITALNLSSSLQGTAAAIFSVTYTIFEAPSNILLKKFKPRNWFSFIVVGWSVSCMFLALCKTSTSFIIVRAILGAFESGFTPGVVAYLPYWYARNEIGARMTLFFIALPIAGMFGAPIGGGLVSINVPNLKPYQTLFLFEGALTFLIGVMTYFVMQDYPDTATFFTPEERELALRRISASMGLASKSKVSNKQTWKAILDWKVYVFGFIGYGINNSLYIIQLYGPTLIKSMGYKNTTATFLSGLPFAFGFIGVLLGAYYIDKIKIWKAYMLALPINITGYALAAFAKGSVIRLVGICVVGFATCGIIPFTATWMSTNSGSVAKRMVAVAIYSSIGGFAGIATPYMFGTKYAPEFMLGNVFNLALLGLTMLSVIFMKFYLEAQNKRRETNPVDVSHLSYEEQELLNDEHPEFRYRL</sequence>
<feature type="transmembrane region" description="Helical" evidence="6">
    <location>
        <begin position="46"/>
        <end position="73"/>
    </location>
</feature>
<organism evidence="8 9">
    <name type="scientific">Smittium simulii</name>
    <dbReference type="NCBI Taxonomy" id="133385"/>
    <lineage>
        <taxon>Eukaryota</taxon>
        <taxon>Fungi</taxon>
        <taxon>Fungi incertae sedis</taxon>
        <taxon>Zoopagomycota</taxon>
        <taxon>Kickxellomycotina</taxon>
        <taxon>Harpellomycetes</taxon>
        <taxon>Harpellales</taxon>
        <taxon>Legeriomycetaceae</taxon>
        <taxon>Smittium</taxon>
    </lineage>
</organism>
<feature type="transmembrane region" description="Helical" evidence="6">
    <location>
        <begin position="363"/>
        <end position="385"/>
    </location>
</feature>
<feature type="transmembrane region" description="Helical" evidence="6">
    <location>
        <begin position="339"/>
        <end position="357"/>
    </location>
</feature>
<gene>
    <name evidence="8" type="ORF">BB561_006545</name>
</gene>
<dbReference type="OrthoDB" id="2985014at2759"/>
<dbReference type="PROSITE" id="PS50850">
    <property type="entry name" value="MFS"/>
    <property type="match status" value="1"/>
</dbReference>
<comment type="caution">
    <text evidence="8">The sequence shown here is derived from an EMBL/GenBank/DDBJ whole genome shotgun (WGS) entry which is preliminary data.</text>
</comment>
<dbReference type="InterPro" id="IPR011701">
    <property type="entry name" value="MFS"/>
</dbReference>
<feature type="transmembrane region" description="Helical" evidence="6">
    <location>
        <begin position="311"/>
        <end position="332"/>
    </location>
</feature>
<evidence type="ECO:0000256" key="3">
    <source>
        <dbReference type="ARBA" id="ARBA00022692"/>
    </source>
</evidence>
<dbReference type="Proteomes" id="UP000245383">
    <property type="component" value="Unassembled WGS sequence"/>
</dbReference>
<evidence type="ECO:0000256" key="4">
    <source>
        <dbReference type="ARBA" id="ARBA00022989"/>
    </source>
</evidence>
<evidence type="ECO:0000256" key="6">
    <source>
        <dbReference type="SAM" id="Phobius"/>
    </source>
</evidence>
<keyword evidence="2" id="KW-0813">Transport</keyword>
<feature type="transmembrane region" description="Helical" evidence="6">
    <location>
        <begin position="272"/>
        <end position="291"/>
    </location>
</feature>
<name>A0A2T9Y3A7_9FUNG</name>
<keyword evidence="4 6" id="KW-1133">Transmembrane helix</keyword>
<feature type="transmembrane region" description="Helical" evidence="6">
    <location>
        <begin position="173"/>
        <end position="196"/>
    </location>
</feature>
<feature type="domain" description="Major facilitator superfamily (MFS) profile" evidence="7">
    <location>
        <begin position="46"/>
        <end position="454"/>
    </location>
</feature>
<proteinExistence type="predicted"/>
<dbReference type="FunFam" id="1.20.1250.20:FF:000018">
    <property type="entry name" value="MFS transporter permease"/>
    <property type="match status" value="1"/>
</dbReference>
<feature type="transmembrane region" description="Helical" evidence="6">
    <location>
        <begin position="430"/>
        <end position="450"/>
    </location>
</feature>
<comment type="subcellular location">
    <subcellularLocation>
        <location evidence="1">Membrane</location>
        <topology evidence="1">Multi-pass membrane protein</topology>
    </subcellularLocation>
</comment>
<dbReference type="Pfam" id="PF07690">
    <property type="entry name" value="MFS_1"/>
    <property type="match status" value="1"/>
</dbReference>
<dbReference type="AlphaFoldDB" id="A0A2T9Y3A7"/>
<dbReference type="GO" id="GO:0022857">
    <property type="term" value="F:transmembrane transporter activity"/>
    <property type="evidence" value="ECO:0007669"/>
    <property type="project" value="InterPro"/>
</dbReference>
<dbReference type="PANTHER" id="PTHR43791:SF36">
    <property type="entry name" value="TRANSPORTER, PUTATIVE (AFU_ORTHOLOGUE AFUA_6G08340)-RELATED"/>
    <property type="match status" value="1"/>
</dbReference>
<protein>
    <recommendedName>
        <fullName evidence="7">Major facilitator superfamily (MFS) profile domain-containing protein</fullName>
    </recommendedName>
</protein>
<dbReference type="PANTHER" id="PTHR43791">
    <property type="entry name" value="PERMEASE-RELATED"/>
    <property type="match status" value="1"/>
</dbReference>
<evidence type="ECO:0000313" key="9">
    <source>
        <dbReference type="Proteomes" id="UP000245383"/>
    </source>
</evidence>
<accession>A0A2T9Y3A7</accession>
<keyword evidence="3 6" id="KW-0812">Transmembrane</keyword>
<dbReference type="GO" id="GO:0016020">
    <property type="term" value="C:membrane"/>
    <property type="evidence" value="ECO:0007669"/>
    <property type="project" value="UniProtKB-SubCell"/>
</dbReference>
<dbReference type="SUPFAM" id="SSF103473">
    <property type="entry name" value="MFS general substrate transporter"/>
    <property type="match status" value="1"/>
</dbReference>
<feature type="transmembrane region" description="Helical" evidence="6">
    <location>
        <begin position="208"/>
        <end position="226"/>
    </location>
</feature>
<dbReference type="EMBL" id="MBFR01000604">
    <property type="protein sequence ID" value="PVU86793.1"/>
    <property type="molecule type" value="Genomic_DNA"/>
</dbReference>
<dbReference type="STRING" id="133385.A0A2T9Y3A7"/>
<feature type="transmembrane region" description="Helical" evidence="6">
    <location>
        <begin position="136"/>
        <end position="161"/>
    </location>
</feature>
<dbReference type="InterPro" id="IPR036259">
    <property type="entry name" value="MFS_trans_sf"/>
</dbReference>
<evidence type="ECO:0000256" key="2">
    <source>
        <dbReference type="ARBA" id="ARBA00022448"/>
    </source>
</evidence>
<evidence type="ECO:0000256" key="1">
    <source>
        <dbReference type="ARBA" id="ARBA00004141"/>
    </source>
</evidence>
<feature type="transmembrane region" description="Helical" evidence="6">
    <location>
        <begin position="112"/>
        <end position="130"/>
    </location>
</feature>
<reference evidence="8 9" key="1">
    <citation type="journal article" date="2018" name="MBio">
        <title>Comparative Genomics Reveals the Core Gene Toolbox for the Fungus-Insect Symbiosis.</title>
        <authorList>
            <person name="Wang Y."/>
            <person name="Stata M."/>
            <person name="Wang W."/>
            <person name="Stajich J.E."/>
            <person name="White M.M."/>
            <person name="Moncalvo J.M."/>
        </authorList>
    </citation>
    <scope>NUCLEOTIDE SEQUENCE [LARGE SCALE GENOMIC DNA]</scope>
    <source>
        <strain evidence="8 9">SWE-8-4</strain>
    </source>
</reference>
<evidence type="ECO:0000259" key="7">
    <source>
        <dbReference type="PROSITE" id="PS50850"/>
    </source>
</evidence>
<dbReference type="InterPro" id="IPR020846">
    <property type="entry name" value="MFS_dom"/>
</dbReference>
<keyword evidence="9" id="KW-1185">Reference proteome</keyword>
<dbReference type="Gene3D" id="1.20.1250.20">
    <property type="entry name" value="MFS general substrate transporter like domains"/>
    <property type="match status" value="2"/>
</dbReference>
<feature type="transmembrane region" description="Helical" evidence="6">
    <location>
        <begin position="397"/>
        <end position="418"/>
    </location>
</feature>